<dbReference type="InterPro" id="IPR053142">
    <property type="entry name" value="PchR_regulatory_protein"/>
</dbReference>
<dbReference type="HOGENOM" id="CLU_052345_4_3_7"/>
<dbReference type="Proteomes" id="UP000006176">
    <property type="component" value="Chromosome"/>
</dbReference>
<dbReference type="STRING" id="760154.Sulba_1639"/>
<dbReference type="InterPro" id="IPR018060">
    <property type="entry name" value="HTH_AraC"/>
</dbReference>
<organism evidence="4 5">
    <name type="scientific">Sulfurospirillum barnesii (strain ATCC 700032 / DSM 10660 / SES-3)</name>
    <dbReference type="NCBI Taxonomy" id="760154"/>
    <lineage>
        <taxon>Bacteria</taxon>
        <taxon>Pseudomonadati</taxon>
        <taxon>Campylobacterota</taxon>
        <taxon>Epsilonproteobacteria</taxon>
        <taxon>Campylobacterales</taxon>
        <taxon>Sulfurospirillaceae</taxon>
        <taxon>Sulfurospirillum</taxon>
    </lineage>
</organism>
<dbReference type="PANTHER" id="PTHR47893:SF1">
    <property type="entry name" value="REGULATORY PROTEIN PCHR"/>
    <property type="match status" value="1"/>
</dbReference>
<dbReference type="EMBL" id="CP003333">
    <property type="protein sequence ID" value="AFL68927.1"/>
    <property type="molecule type" value="Genomic_DNA"/>
</dbReference>
<dbReference type="PROSITE" id="PS01124">
    <property type="entry name" value="HTH_ARAC_FAMILY_2"/>
    <property type="match status" value="1"/>
</dbReference>
<evidence type="ECO:0000313" key="5">
    <source>
        <dbReference type="Proteomes" id="UP000006176"/>
    </source>
</evidence>
<protein>
    <submittedName>
        <fullName evidence="4">DNA-binding domain-containing protein, AraC-type</fullName>
    </submittedName>
</protein>
<proteinExistence type="predicted"/>
<dbReference type="OrthoDB" id="5447471at2"/>
<dbReference type="PATRIC" id="fig|760154.4.peg.1642"/>
<gene>
    <name evidence="4" type="ordered locus">Sulba_1639</name>
</gene>
<dbReference type="InterPro" id="IPR009057">
    <property type="entry name" value="Homeodomain-like_sf"/>
</dbReference>
<keyword evidence="4" id="KW-0238">DNA-binding</keyword>
<sequence length="327" mass="37927">MSITLTNHDFLEIAPELFSTHSPRKIGNAKVLEEFGNIHFSYFNTGNGIAYGSFDGYFNDEVHLHSWEMEEQSFLYFNAGETLHFKSISDNRTFDIQPKSMMQGFIQKGLRSLGFYEKNKHYSSHSIVISRELVESFSKETMLAHPLSSAQHMFQIDDYAQMMHAQKILLNQIQNKHIFQGKLQELFVESKLLELVYCTFQKPYLHVKENFSLDDYKALHKAKEIVLNNLITPPSLKELSHLCALNEFKLKKGFKVLFGTTVYGMLHAHRLAEAKNLLEHNDMSVQEAALHVGYKSLSHFSKAFKECYGIFPIQLKKERKYFYNTSL</sequence>
<keyword evidence="5" id="KW-1185">Reference proteome</keyword>
<name>I3XYA3_SULBS</name>
<dbReference type="SMART" id="SM00342">
    <property type="entry name" value="HTH_ARAC"/>
    <property type="match status" value="1"/>
</dbReference>
<evidence type="ECO:0000313" key="4">
    <source>
        <dbReference type="EMBL" id="AFL68927.1"/>
    </source>
</evidence>
<accession>I3XYA3</accession>
<dbReference type="Pfam" id="PF12833">
    <property type="entry name" value="HTH_18"/>
    <property type="match status" value="1"/>
</dbReference>
<dbReference type="GO" id="GO:0003700">
    <property type="term" value="F:DNA-binding transcription factor activity"/>
    <property type="evidence" value="ECO:0007669"/>
    <property type="project" value="InterPro"/>
</dbReference>
<keyword evidence="1" id="KW-0805">Transcription regulation</keyword>
<dbReference type="SUPFAM" id="SSF46689">
    <property type="entry name" value="Homeodomain-like"/>
    <property type="match status" value="1"/>
</dbReference>
<feature type="domain" description="HTH araC/xylS-type" evidence="3">
    <location>
        <begin position="220"/>
        <end position="318"/>
    </location>
</feature>
<keyword evidence="2" id="KW-0804">Transcription</keyword>
<evidence type="ECO:0000256" key="2">
    <source>
        <dbReference type="ARBA" id="ARBA00023163"/>
    </source>
</evidence>
<dbReference type="eggNOG" id="COG2207">
    <property type="taxonomic scope" value="Bacteria"/>
</dbReference>
<dbReference type="GO" id="GO:0043565">
    <property type="term" value="F:sequence-specific DNA binding"/>
    <property type="evidence" value="ECO:0007669"/>
    <property type="project" value="InterPro"/>
</dbReference>
<evidence type="ECO:0000259" key="3">
    <source>
        <dbReference type="PROSITE" id="PS01124"/>
    </source>
</evidence>
<dbReference type="KEGG" id="sba:Sulba_1639"/>
<dbReference type="AlphaFoldDB" id="I3XYA3"/>
<dbReference type="PANTHER" id="PTHR47893">
    <property type="entry name" value="REGULATORY PROTEIN PCHR"/>
    <property type="match status" value="1"/>
</dbReference>
<dbReference type="Gene3D" id="1.10.10.60">
    <property type="entry name" value="Homeodomain-like"/>
    <property type="match status" value="1"/>
</dbReference>
<reference evidence="4 5" key="1">
    <citation type="submission" date="2012-06" db="EMBL/GenBank/DDBJ databases">
        <title>Complete sequence of Sulfurospirillum barnesii SES-3.</title>
        <authorList>
            <consortium name="US DOE Joint Genome Institute"/>
            <person name="Lucas S."/>
            <person name="Han J."/>
            <person name="Lapidus A."/>
            <person name="Cheng J.-F."/>
            <person name="Goodwin L."/>
            <person name="Pitluck S."/>
            <person name="Peters L."/>
            <person name="Ovchinnikova G."/>
            <person name="Lu M."/>
            <person name="Detter J.C."/>
            <person name="Han C."/>
            <person name="Tapia R."/>
            <person name="Land M."/>
            <person name="Hauser L."/>
            <person name="Kyrpides N."/>
            <person name="Ivanova N."/>
            <person name="Pagani I."/>
            <person name="Stolz J."/>
            <person name="Arkin A."/>
            <person name="Dehal P."/>
            <person name="Oremland R."/>
            <person name="Saltikov C."/>
            <person name="Basu P."/>
            <person name="Hollibaugh J."/>
            <person name="Newman D."/>
            <person name="Stolyar S."/>
            <person name="Hazen T."/>
            <person name="Woyke T."/>
        </authorList>
    </citation>
    <scope>NUCLEOTIDE SEQUENCE [LARGE SCALE GENOMIC DNA]</scope>
    <source>
        <strain evidence="5">ATCC 700032 / DSM 10660 / SES-3</strain>
    </source>
</reference>
<evidence type="ECO:0000256" key="1">
    <source>
        <dbReference type="ARBA" id="ARBA00023015"/>
    </source>
</evidence>
<dbReference type="RefSeq" id="WP_014769805.1">
    <property type="nucleotide sequence ID" value="NC_018002.1"/>
</dbReference>